<protein>
    <submittedName>
        <fullName evidence="14 15">Adrenocorticotropic hormone receptor-like</fullName>
    </submittedName>
</protein>
<keyword evidence="13" id="KW-1185">Reference proteome</keyword>
<comment type="subcellular location">
    <subcellularLocation>
        <location evidence="1">Cell membrane</location>
        <topology evidence="1">Multi-pass membrane protein</topology>
    </subcellularLocation>
</comment>
<evidence type="ECO:0000259" key="12">
    <source>
        <dbReference type="PROSITE" id="PS50262"/>
    </source>
</evidence>
<accession>A0A1S3JX94</accession>
<dbReference type="Proteomes" id="UP000085678">
    <property type="component" value="Unplaced"/>
</dbReference>
<dbReference type="GO" id="GO:0004930">
    <property type="term" value="F:G protein-coupled receptor activity"/>
    <property type="evidence" value="ECO:0007669"/>
    <property type="project" value="UniProtKB-KW"/>
</dbReference>
<evidence type="ECO:0000313" key="14">
    <source>
        <dbReference type="RefSeq" id="XP_013414659.1"/>
    </source>
</evidence>
<keyword evidence="3 11" id="KW-0812">Transmembrane</keyword>
<gene>
    <name evidence="14 15" type="primary">LOC106176711</name>
</gene>
<dbReference type="InterPro" id="IPR000276">
    <property type="entry name" value="GPCR_Rhodpsn"/>
</dbReference>
<dbReference type="OrthoDB" id="10017003at2759"/>
<keyword evidence="7" id="KW-0675">Receptor</keyword>
<keyword evidence="8" id="KW-0325">Glycoprotein</keyword>
<dbReference type="AlphaFoldDB" id="A0A1S3JX94"/>
<feature type="transmembrane region" description="Helical" evidence="11">
    <location>
        <begin position="288"/>
        <end position="314"/>
    </location>
</feature>
<dbReference type="PROSITE" id="PS50262">
    <property type="entry name" value="G_PROTEIN_RECEP_F1_2"/>
    <property type="match status" value="1"/>
</dbReference>
<evidence type="ECO:0000256" key="3">
    <source>
        <dbReference type="ARBA" id="ARBA00022692"/>
    </source>
</evidence>
<keyword evidence="5" id="KW-0297">G-protein coupled receptor</keyword>
<feature type="domain" description="G-protein coupled receptors family 1 profile" evidence="12">
    <location>
        <begin position="137"/>
        <end position="404"/>
    </location>
</feature>
<feature type="region of interest" description="Disordered" evidence="10">
    <location>
        <begin position="434"/>
        <end position="468"/>
    </location>
</feature>
<dbReference type="CDD" id="cd00637">
    <property type="entry name" value="7tm_classA_rhodopsin-like"/>
    <property type="match status" value="1"/>
</dbReference>
<organism evidence="13 14">
    <name type="scientific">Lingula anatina</name>
    <name type="common">Brachiopod</name>
    <name type="synonym">Lingula unguis</name>
    <dbReference type="NCBI Taxonomy" id="7574"/>
    <lineage>
        <taxon>Eukaryota</taxon>
        <taxon>Metazoa</taxon>
        <taxon>Spiralia</taxon>
        <taxon>Lophotrochozoa</taxon>
        <taxon>Brachiopoda</taxon>
        <taxon>Linguliformea</taxon>
        <taxon>Lingulata</taxon>
        <taxon>Lingulida</taxon>
        <taxon>Linguloidea</taxon>
        <taxon>Lingulidae</taxon>
        <taxon>Lingula</taxon>
    </lineage>
</organism>
<keyword evidence="2" id="KW-1003">Cell membrane</keyword>
<keyword evidence="6 11" id="KW-0472">Membrane</keyword>
<evidence type="ECO:0000256" key="6">
    <source>
        <dbReference type="ARBA" id="ARBA00023136"/>
    </source>
</evidence>
<dbReference type="KEGG" id="lak:106176711"/>
<dbReference type="RefSeq" id="XP_013414660.1">
    <property type="nucleotide sequence ID" value="XM_013559206.2"/>
</dbReference>
<evidence type="ECO:0000256" key="11">
    <source>
        <dbReference type="SAM" id="Phobius"/>
    </source>
</evidence>
<proteinExistence type="predicted"/>
<evidence type="ECO:0000256" key="1">
    <source>
        <dbReference type="ARBA" id="ARBA00004651"/>
    </source>
</evidence>
<feature type="transmembrane region" description="Helical" evidence="11">
    <location>
        <begin position="217"/>
        <end position="235"/>
    </location>
</feature>
<evidence type="ECO:0000256" key="9">
    <source>
        <dbReference type="ARBA" id="ARBA00023224"/>
    </source>
</evidence>
<evidence type="ECO:0000256" key="8">
    <source>
        <dbReference type="ARBA" id="ARBA00023180"/>
    </source>
</evidence>
<evidence type="ECO:0000256" key="4">
    <source>
        <dbReference type="ARBA" id="ARBA00022989"/>
    </source>
</evidence>
<dbReference type="PANTHER" id="PTHR24246:SF27">
    <property type="entry name" value="ADENOSINE RECEPTOR, ISOFORM A"/>
    <property type="match status" value="1"/>
</dbReference>
<evidence type="ECO:0000256" key="10">
    <source>
        <dbReference type="SAM" id="MobiDB-lite"/>
    </source>
</evidence>
<dbReference type="InterPro" id="IPR017452">
    <property type="entry name" value="GPCR_Rhodpsn_7TM"/>
</dbReference>
<feature type="transmembrane region" description="Helical" evidence="11">
    <location>
        <begin position="157"/>
        <end position="181"/>
    </location>
</feature>
<evidence type="ECO:0000256" key="2">
    <source>
        <dbReference type="ARBA" id="ARBA00022475"/>
    </source>
</evidence>
<sequence length="468" mass="52566">MALPNLTLLTPPPLELLTQPPLTLWTPPPLELWTPPPLQFMTRPPTPEPNIIAMPAWGPMTPPPNPIIETPPHTTPVSRKVEQWNVSFLNDTEAQLNYSYLNSSVYNESCNNCSFTTSYSNILYPSEMALCLVGIVFNVISLLALSQAKTSKRSSSFYLALKFIAFTDLLFATVDFVYALLMTLLYTDGSRALSAEAFGCWDEILNDLARFSMGPPLIATTCIVIIQSISILYPLKFPTIVNRRRVTLGLVLSLCFQLLVHIGLHVGYLTTNEYTDSGQCWEHFYGEYFWSSVLYVGTICSVLEFFNILLYGLLWWKIKSVLKKEAAISASQHAKGIQKDMKLHVTIGLLLVTIILFWTPAVVMAFLILSFKNNTSRDWDGRYLAQHIAGLFALLNPIIDPIVYGIRLSEVKDGYRRLWRKLFCRCSRSETSSDVVTNSTSRSKQHQVQNTASKSQGSKTTSLGKRPG</sequence>
<reference evidence="14 15" key="1">
    <citation type="submission" date="2025-04" db="UniProtKB">
        <authorList>
            <consortium name="RefSeq"/>
        </authorList>
    </citation>
    <scope>IDENTIFICATION</scope>
    <source>
        <tissue evidence="14 15">Gonads</tissue>
    </source>
</reference>
<dbReference type="Gene3D" id="1.20.1070.10">
    <property type="entry name" value="Rhodopsin 7-helix transmembrane proteins"/>
    <property type="match status" value="1"/>
</dbReference>
<dbReference type="SUPFAM" id="SSF81321">
    <property type="entry name" value="Family A G protein-coupled receptor-like"/>
    <property type="match status" value="1"/>
</dbReference>
<keyword evidence="4 11" id="KW-1133">Transmembrane helix</keyword>
<name>A0A1S3JX94_LINAN</name>
<dbReference type="PANTHER" id="PTHR24246">
    <property type="entry name" value="OLFACTORY RECEPTOR AND ADENOSINE RECEPTOR"/>
    <property type="match status" value="1"/>
</dbReference>
<dbReference type="GO" id="GO:0005886">
    <property type="term" value="C:plasma membrane"/>
    <property type="evidence" value="ECO:0007669"/>
    <property type="project" value="UniProtKB-SubCell"/>
</dbReference>
<feature type="transmembrane region" description="Helical" evidence="11">
    <location>
        <begin position="247"/>
        <end position="268"/>
    </location>
</feature>
<dbReference type="RefSeq" id="XP_013414659.1">
    <property type="nucleotide sequence ID" value="XM_013559205.2"/>
</dbReference>
<evidence type="ECO:0000313" key="15">
    <source>
        <dbReference type="RefSeq" id="XP_013414660.1"/>
    </source>
</evidence>
<keyword evidence="9" id="KW-0807">Transducer</keyword>
<feature type="transmembrane region" description="Helical" evidence="11">
    <location>
        <begin position="383"/>
        <end position="406"/>
    </location>
</feature>
<feature type="transmembrane region" description="Helical" evidence="11">
    <location>
        <begin position="345"/>
        <end position="371"/>
    </location>
</feature>
<evidence type="ECO:0000256" key="7">
    <source>
        <dbReference type="ARBA" id="ARBA00023170"/>
    </source>
</evidence>
<feature type="transmembrane region" description="Helical" evidence="11">
    <location>
        <begin position="122"/>
        <end position="145"/>
    </location>
</feature>
<evidence type="ECO:0000256" key="5">
    <source>
        <dbReference type="ARBA" id="ARBA00023040"/>
    </source>
</evidence>
<dbReference type="Pfam" id="PF00001">
    <property type="entry name" value="7tm_1"/>
    <property type="match status" value="1"/>
</dbReference>
<dbReference type="GeneID" id="106176711"/>
<evidence type="ECO:0000313" key="13">
    <source>
        <dbReference type="Proteomes" id="UP000085678"/>
    </source>
</evidence>